<name>A0A8S3JWP3_9BILA</name>
<evidence type="ECO:0008006" key="10">
    <source>
        <dbReference type="Google" id="ProtNLM"/>
    </source>
</evidence>
<feature type="non-terminal residue" evidence="8">
    <location>
        <position position="125"/>
    </location>
</feature>
<dbReference type="GO" id="GO:0005886">
    <property type="term" value="C:plasma membrane"/>
    <property type="evidence" value="ECO:0007669"/>
    <property type="project" value="TreeGrafter"/>
</dbReference>
<dbReference type="GO" id="GO:0099536">
    <property type="term" value="P:synaptic signaling"/>
    <property type="evidence" value="ECO:0007669"/>
    <property type="project" value="TreeGrafter"/>
</dbReference>
<keyword evidence="3" id="KW-0963">Cytoplasm</keyword>
<organism evidence="8 9">
    <name type="scientific">Rotaria magnacalcarata</name>
    <dbReference type="NCBI Taxonomy" id="392030"/>
    <lineage>
        <taxon>Eukaryota</taxon>
        <taxon>Metazoa</taxon>
        <taxon>Spiralia</taxon>
        <taxon>Gnathifera</taxon>
        <taxon>Rotifera</taxon>
        <taxon>Eurotatoria</taxon>
        <taxon>Bdelloidea</taxon>
        <taxon>Philodinida</taxon>
        <taxon>Philodinidae</taxon>
        <taxon>Rotaria</taxon>
    </lineage>
</organism>
<evidence type="ECO:0000256" key="1">
    <source>
        <dbReference type="ARBA" id="ARBA00004278"/>
    </source>
</evidence>
<accession>A0A8S3JWP3</accession>
<sequence length="125" mass="14296">ILDYLHKIFEKTSNEHPQLINVISTVDLTLNWLLNIYDINRTGTIRLLSMKMALALLSRGYIEEKYRYLFSLGACINNNREVLDRQRLSVLFQQAIVIPKQLGEVAAFGGSSVEPSVQSCFEYVN</sequence>
<evidence type="ECO:0000256" key="3">
    <source>
        <dbReference type="ARBA" id="ARBA00022490"/>
    </source>
</evidence>
<gene>
    <name evidence="8" type="ORF">SMN809_LOCUS83219</name>
</gene>
<evidence type="ECO:0000313" key="9">
    <source>
        <dbReference type="Proteomes" id="UP000676336"/>
    </source>
</evidence>
<feature type="non-terminal residue" evidence="8">
    <location>
        <position position="1"/>
    </location>
</feature>
<dbReference type="SUPFAM" id="SSF47473">
    <property type="entry name" value="EF-hand"/>
    <property type="match status" value="2"/>
</dbReference>
<evidence type="ECO:0000259" key="6">
    <source>
        <dbReference type="Pfam" id="PF09068"/>
    </source>
</evidence>
<evidence type="ECO:0000256" key="5">
    <source>
        <dbReference type="ARBA" id="ARBA00023212"/>
    </source>
</evidence>
<comment type="subcellular location">
    <subcellularLocation>
        <location evidence="1">Cell membrane</location>
        <location evidence="1">Sarcolemma</location>
        <topology evidence="1">Peripheral membrane protein</topology>
        <orientation evidence="1">Cytoplasmic side</orientation>
    </subcellularLocation>
    <subcellularLocation>
        <location evidence="2">Cytoplasm</location>
    </subcellularLocation>
</comment>
<protein>
    <recommendedName>
        <fullName evidence="10">EF-hand domain-containing protein</fullName>
    </recommendedName>
</protein>
<dbReference type="EMBL" id="CAJOBI010354648">
    <property type="protein sequence ID" value="CAF5223228.1"/>
    <property type="molecule type" value="Genomic_DNA"/>
</dbReference>
<dbReference type="PANTHER" id="PTHR12268:SF14">
    <property type="entry name" value="DYSTROPHIN-1"/>
    <property type="match status" value="1"/>
</dbReference>
<dbReference type="Pfam" id="PF09069">
    <property type="entry name" value="EF-hand_3"/>
    <property type="match status" value="1"/>
</dbReference>
<dbReference type="InterPro" id="IPR011992">
    <property type="entry name" value="EF-hand-dom_pair"/>
</dbReference>
<evidence type="ECO:0000259" key="7">
    <source>
        <dbReference type="Pfam" id="PF09069"/>
    </source>
</evidence>
<proteinExistence type="predicted"/>
<dbReference type="InterPro" id="IPR015153">
    <property type="entry name" value="EF-hand_dom_typ1"/>
</dbReference>
<dbReference type="Proteomes" id="UP000676336">
    <property type="component" value="Unassembled WGS sequence"/>
</dbReference>
<dbReference type="InterPro" id="IPR015154">
    <property type="entry name" value="EF-hand_dom_typ2"/>
</dbReference>
<dbReference type="Pfam" id="PF09068">
    <property type="entry name" value="EF-hand_2"/>
    <property type="match status" value="1"/>
</dbReference>
<dbReference type="GO" id="GO:0005737">
    <property type="term" value="C:cytoplasm"/>
    <property type="evidence" value="ECO:0007669"/>
    <property type="project" value="UniProtKB-SubCell"/>
</dbReference>
<dbReference type="Gene3D" id="1.10.238.10">
    <property type="entry name" value="EF-hand"/>
    <property type="match status" value="2"/>
</dbReference>
<dbReference type="AlphaFoldDB" id="A0A8S3JWP3"/>
<dbReference type="GO" id="GO:0045202">
    <property type="term" value="C:synapse"/>
    <property type="evidence" value="ECO:0007669"/>
    <property type="project" value="GOC"/>
</dbReference>
<feature type="domain" description="EF-hand" evidence="7">
    <location>
        <begin position="62"/>
        <end position="123"/>
    </location>
</feature>
<dbReference type="InterPro" id="IPR050774">
    <property type="entry name" value="KCMF1/Dystrophin"/>
</dbReference>
<dbReference type="PANTHER" id="PTHR12268">
    <property type="entry name" value="E3 UBIQUITIN-PROTEIN LIGASE KCMF1"/>
    <property type="match status" value="1"/>
</dbReference>
<evidence type="ECO:0000256" key="2">
    <source>
        <dbReference type="ARBA" id="ARBA00004496"/>
    </source>
</evidence>
<evidence type="ECO:0000313" key="8">
    <source>
        <dbReference type="EMBL" id="CAF5223228.1"/>
    </source>
</evidence>
<keyword evidence="4" id="KW-0106">Calcium</keyword>
<feature type="domain" description="EF-hand" evidence="6">
    <location>
        <begin position="3"/>
        <end position="58"/>
    </location>
</feature>
<comment type="caution">
    <text evidence="8">The sequence shown here is derived from an EMBL/GenBank/DDBJ whole genome shotgun (WGS) entry which is preliminary data.</text>
</comment>
<reference evidence="8" key="1">
    <citation type="submission" date="2021-02" db="EMBL/GenBank/DDBJ databases">
        <authorList>
            <person name="Nowell W R."/>
        </authorList>
    </citation>
    <scope>NUCLEOTIDE SEQUENCE</scope>
</reference>
<evidence type="ECO:0000256" key="4">
    <source>
        <dbReference type="ARBA" id="ARBA00022837"/>
    </source>
</evidence>
<keyword evidence="5" id="KW-0206">Cytoskeleton</keyword>